<evidence type="ECO:0000313" key="2">
    <source>
        <dbReference type="Proteomes" id="UP000655830"/>
    </source>
</evidence>
<organism evidence="1 2">
    <name type="scientific">Zhenhengia yiwuensis</name>
    <dbReference type="NCBI Taxonomy" id="2763666"/>
    <lineage>
        <taxon>Bacteria</taxon>
        <taxon>Bacillati</taxon>
        <taxon>Bacillota</taxon>
        <taxon>Clostridia</taxon>
        <taxon>Lachnospirales</taxon>
        <taxon>Lachnospiraceae</taxon>
        <taxon>Zhenhengia</taxon>
    </lineage>
</organism>
<proteinExistence type="predicted"/>
<gene>
    <name evidence="1" type="ORF">H8718_11445</name>
</gene>
<dbReference type="Proteomes" id="UP000655830">
    <property type="component" value="Unassembled WGS sequence"/>
</dbReference>
<evidence type="ECO:0000313" key="1">
    <source>
        <dbReference type="EMBL" id="MBC8580137.1"/>
    </source>
</evidence>
<name>A0A926EKR8_9FIRM</name>
<accession>A0A926EKR8</accession>
<dbReference type="EMBL" id="JACRSY010000017">
    <property type="protein sequence ID" value="MBC8580137.1"/>
    <property type="molecule type" value="Genomic_DNA"/>
</dbReference>
<comment type="caution">
    <text evidence="1">The sequence shown here is derived from an EMBL/GenBank/DDBJ whole genome shotgun (WGS) entry which is preliminary data.</text>
</comment>
<reference evidence="1" key="1">
    <citation type="submission" date="2020-08" db="EMBL/GenBank/DDBJ databases">
        <title>Genome public.</title>
        <authorList>
            <person name="Liu C."/>
            <person name="Sun Q."/>
        </authorList>
    </citation>
    <scope>NUCLEOTIDE SEQUENCE</scope>
    <source>
        <strain evidence="1">NSJ-12</strain>
    </source>
</reference>
<sequence length="319" mass="35125">MAYQYVSMIITSTEASYAIDQFVEKIKEIVPNLTAEGPFYYQDEPETYPEAKTYILTHSADTSFKLVLYNSSSTDTAGKPSSGTGYYNKIAARVIAGEVCTSLGEIHVGTDLKTTSSVGATNNIIYITLLAGVDYLLWYISSTPPSINVPLYVGYIPLYDVDGSIYALSYPGLYGYYKGNSSGSYFNTFKDTLLTSGGISPGKAAYGLSIKRLNRYVYPQMDITQNGTPENYKPTLTKNVQMYIETIYGSSSSMASTDTNRVISTHLRGRECILAMAKEQSPTYPEGGILTLDGKDYYICDTRSVDSSKGFCTYILFEL</sequence>
<protein>
    <submittedName>
        <fullName evidence="1">Uncharacterized protein</fullName>
    </submittedName>
</protein>
<dbReference type="RefSeq" id="WP_249333006.1">
    <property type="nucleotide sequence ID" value="NZ_JACRSY010000017.1"/>
</dbReference>
<dbReference type="AlphaFoldDB" id="A0A926EKR8"/>
<keyword evidence="2" id="KW-1185">Reference proteome</keyword>